<gene>
    <name evidence="11" type="primary">pstA</name>
    <name evidence="11" type="ORF">ELUCI_v1c08520</name>
</gene>
<evidence type="ECO:0000313" key="11">
    <source>
        <dbReference type="EMBL" id="PPE04072.1"/>
    </source>
</evidence>
<evidence type="ECO:0000256" key="3">
    <source>
        <dbReference type="ARBA" id="ARBA00022448"/>
    </source>
</evidence>
<dbReference type="InterPro" id="IPR005672">
    <property type="entry name" value="Phosphate_PstA"/>
</dbReference>
<evidence type="ECO:0000256" key="2">
    <source>
        <dbReference type="ARBA" id="ARBA00007069"/>
    </source>
</evidence>
<dbReference type="GO" id="GO:0005315">
    <property type="term" value="F:phosphate transmembrane transporter activity"/>
    <property type="evidence" value="ECO:0007669"/>
    <property type="project" value="InterPro"/>
</dbReference>
<feature type="transmembrane region" description="Helical" evidence="9">
    <location>
        <begin position="413"/>
        <end position="438"/>
    </location>
</feature>
<comment type="caution">
    <text evidence="11">The sequence shown here is derived from an EMBL/GenBank/DDBJ whole genome shotgun (WGS) entry which is preliminary data.</text>
</comment>
<dbReference type="Gene3D" id="1.10.3720.10">
    <property type="entry name" value="MetI-like"/>
    <property type="match status" value="2"/>
</dbReference>
<dbReference type="AlphaFoldDB" id="A0A2S5RA55"/>
<dbReference type="InterPro" id="IPR035906">
    <property type="entry name" value="MetI-like_sf"/>
</dbReference>
<keyword evidence="7 9" id="KW-1133">Transmembrane helix</keyword>
<feature type="transmembrane region" description="Helical" evidence="9">
    <location>
        <begin position="166"/>
        <end position="189"/>
    </location>
</feature>
<keyword evidence="3" id="KW-0813">Transport</keyword>
<name>A0A2S5RA55_9MOLU</name>
<feature type="transmembrane region" description="Helical" evidence="9">
    <location>
        <begin position="490"/>
        <end position="509"/>
    </location>
</feature>
<sequence>MFKFKNKNSDFQTLPSIRNMPRVKTSNSERGVKAFVYLLTIIVIFALLILITFVIFKSTNIFQESGFLNFIFNTNWDPSAKTPSYGIGMIIVMTLVLLTLTMAFAVPITLFSTLFISEYLSRRMQKTVMTIVKLLAGVPSIVFGLFAREQIGWLCRMLGAPSNDNLMVAVLTMTFMAIPTMISLSYNALQSVPDTYRFAALSLGVNKELTTFGIIRKSASTKIISAVIMGMSKVIGETMAIMMIAGNSVGGFDTQHGLSGFLFSSIRTLAGTIGIEILEASNDTHQSALYAIGLVLFFLVFIINISILMLSNFDTFKINRKIKHEEKLAAANKVKPLSISKRYDDYQLTSFVKFYSSNKIFKNIYSSLMLLFMWTSTVIIIAFTFWIIGAVTVRGLSGLQYGNSFVTINDQGGIIAALLTTILLIAATLLFAIPLGLATAIYLAEYSRKSSMLTKSFRFIINLFASTPSIIFGIFGLSIFIVLLKLPFSVLAAALTMTIVVLPMLISNFEDALTSVPKEQREAAAALGLSRTKILFKVTLPNSMEGLITAVILSMAKIIGESAPIYLTLGTAIRMPTEGFLSTGATLTTGIYMLAAGGGVGSAQSIAYLMSLTTIVLVLTLNFASSKMSSIITQSVHSIHFQGIRNLIKWCKAFSFKNVWHNLIASMKHRIKFVQFKFSKQNIKHKHHAWRTRKAHIKKIKKGED</sequence>
<dbReference type="GO" id="GO:0035435">
    <property type="term" value="P:phosphate ion transmembrane transport"/>
    <property type="evidence" value="ECO:0007669"/>
    <property type="project" value="InterPro"/>
</dbReference>
<comment type="similarity">
    <text evidence="2 9">Belongs to the binding-protein-dependent transport system permease family. CysTW subfamily.</text>
</comment>
<feature type="transmembrane region" description="Helical" evidence="9">
    <location>
        <begin position="459"/>
        <end position="484"/>
    </location>
</feature>
<reference evidence="11 12" key="1">
    <citation type="submission" date="2017-11" db="EMBL/GenBank/DDBJ databases">
        <title>Genome sequence of Entomoplasma lucivorax PIPN-2 (ATCC 49196).</title>
        <authorList>
            <person name="Lo W.-S."/>
            <person name="Gasparich G.E."/>
            <person name="Kuo C.-H."/>
        </authorList>
    </citation>
    <scope>NUCLEOTIDE SEQUENCE [LARGE SCALE GENOMIC DNA]</scope>
    <source>
        <strain evidence="11 12">PIPN-2</strain>
    </source>
</reference>
<dbReference type="PANTHER" id="PTHR30425:SF1">
    <property type="entry name" value="PHOSPHATE TRANSPORT SYSTEM PERMEASE PROTEIN PSTC"/>
    <property type="match status" value="1"/>
</dbReference>
<feature type="transmembrane region" description="Helical" evidence="9">
    <location>
        <begin position="128"/>
        <end position="146"/>
    </location>
</feature>
<dbReference type="STRING" id="1399797.GCA_000518285_01971"/>
<evidence type="ECO:0000256" key="7">
    <source>
        <dbReference type="ARBA" id="ARBA00022989"/>
    </source>
</evidence>
<dbReference type="EMBL" id="PHNE01000006">
    <property type="protein sequence ID" value="PPE04072.1"/>
    <property type="molecule type" value="Genomic_DNA"/>
</dbReference>
<evidence type="ECO:0000256" key="6">
    <source>
        <dbReference type="ARBA" id="ARBA00022692"/>
    </source>
</evidence>
<dbReference type="GO" id="GO:0005886">
    <property type="term" value="C:plasma membrane"/>
    <property type="evidence" value="ECO:0007669"/>
    <property type="project" value="UniProtKB-SubCell"/>
</dbReference>
<dbReference type="PROSITE" id="PS50928">
    <property type="entry name" value="ABC_TM1"/>
    <property type="match status" value="2"/>
</dbReference>
<feature type="transmembrane region" description="Helical" evidence="9">
    <location>
        <begin position="85"/>
        <end position="116"/>
    </location>
</feature>
<accession>A0A2S5RA55</accession>
<protein>
    <recommendedName>
        <fullName evidence="9">Phosphate transport system permease protein PstA</fullName>
    </recommendedName>
</protein>
<evidence type="ECO:0000256" key="9">
    <source>
        <dbReference type="RuleBase" id="RU363043"/>
    </source>
</evidence>
<evidence type="ECO:0000313" key="12">
    <source>
        <dbReference type="Proteomes" id="UP000237865"/>
    </source>
</evidence>
<keyword evidence="12" id="KW-1185">Reference proteome</keyword>
<organism evidence="11 12">
    <name type="scientific">Williamsoniiplasma lucivorax</name>
    <dbReference type="NCBI Taxonomy" id="209274"/>
    <lineage>
        <taxon>Bacteria</taxon>
        <taxon>Bacillati</taxon>
        <taxon>Mycoplasmatota</taxon>
        <taxon>Mollicutes</taxon>
        <taxon>Entomoplasmatales</taxon>
        <taxon>Williamsoniiplasma</taxon>
    </lineage>
</organism>
<keyword evidence="4 9" id="KW-1003">Cell membrane</keyword>
<evidence type="ECO:0000259" key="10">
    <source>
        <dbReference type="PROSITE" id="PS50928"/>
    </source>
</evidence>
<dbReference type="PANTHER" id="PTHR30425">
    <property type="entry name" value="PHOSPHATE TRANSPORT SYSTEM PERMEASE PROTEIN PST"/>
    <property type="match status" value="1"/>
</dbReference>
<feature type="transmembrane region" description="Helical" evidence="9">
    <location>
        <begin position="368"/>
        <end position="393"/>
    </location>
</feature>
<feature type="domain" description="ABC transmembrane type-1" evidence="10">
    <location>
        <begin position="91"/>
        <end position="307"/>
    </location>
</feature>
<dbReference type="Proteomes" id="UP000237865">
    <property type="component" value="Unassembled WGS sequence"/>
</dbReference>
<evidence type="ECO:0000256" key="4">
    <source>
        <dbReference type="ARBA" id="ARBA00022475"/>
    </source>
</evidence>
<dbReference type="SUPFAM" id="SSF161098">
    <property type="entry name" value="MetI-like"/>
    <property type="match status" value="2"/>
</dbReference>
<evidence type="ECO:0000256" key="1">
    <source>
        <dbReference type="ARBA" id="ARBA00004651"/>
    </source>
</evidence>
<dbReference type="CDD" id="cd06261">
    <property type="entry name" value="TM_PBP2"/>
    <property type="match status" value="2"/>
</dbReference>
<feature type="transmembrane region" description="Helical" evidence="9">
    <location>
        <begin position="223"/>
        <end position="245"/>
    </location>
</feature>
<comment type="subcellular location">
    <subcellularLocation>
        <location evidence="1 9">Cell membrane</location>
        <topology evidence="1 9">Multi-pass membrane protein</topology>
    </subcellularLocation>
</comment>
<dbReference type="Pfam" id="PF00528">
    <property type="entry name" value="BPD_transp_1"/>
    <property type="match status" value="2"/>
</dbReference>
<feature type="transmembrane region" description="Helical" evidence="9">
    <location>
        <begin position="579"/>
        <end position="600"/>
    </location>
</feature>
<dbReference type="RefSeq" id="WP_035026556.1">
    <property type="nucleotide sequence ID" value="NZ_PHNE01000006.1"/>
</dbReference>
<dbReference type="InterPro" id="IPR000515">
    <property type="entry name" value="MetI-like"/>
</dbReference>
<evidence type="ECO:0000256" key="8">
    <source>
        <dbReference type="ARBA" id="ARBA00023136"/>
    </source>
</evidence>
<keyword evidence="8 9" id="KW-0472">Membrane</keyword>
<keyword evidence="5" id="KW-0592">Phosphate transport</keyword>
<dbReference type="NCBIfam" id="TIGR00974">
    <property type="entry name" value="3a0107s02c"/>
    <property type="match status" value="1"/>
</dbReference>
<proteinExistence type="inferred from homology"/>
<feature type="transmembrane region" description="Helical" evidence="9">
    <location>
        <begin position="288"/>
        <end position="313"/>
    </location>
</feature>
<feature type="transmembrane region" description="Helical" evidence="9">
    <location>
        <begin position="34"/>
        <end position="56"/>
    </location>
</feature>
<keyword evidence="6 9" id="KW-0812">Transmembrane</keyword>
<feature type="domain" description="ABC transmembrane type-1" evidence="10">
    <location>
        <begin position="418"/>
        <end position="621"/>
    </location>
</feature>
<evidence type="ECO:0000256" key="5">
    <source>
        <dbReference type="ARBA" id="ARBA00022592"/>
    </source>
</evidence>
<dbReference type="InterPro" id="IPR051124">
    <property type="entry name" value="Phosphate_Transport_Permease"/>
</dbReference>
<feature type="transmembrane region" description="Helical" evidence="9">
    <location>
        <begin position="606"/>
        <end position="624"/>
    </location>
</feature>